<protein>
    <submittedName>
        <fullName evidence="5">Uncharacterized protein</fullName>
    </submittedName>
</protein>
<evidence type="ECO:0000256" key="2">
    <source>
        <dbReference type="SAM" id="MobiDB-lite"/>
    </source>
</evidence>
<keyword evidence="1" id="KW-0677">Repeat</keyword>
<evidence type="ECO:0000313" key="5">
    <source>
        <dbReference type="EMBL" id="EGX44195.1"/>
    </source>
</evidence>
<dbReference type="InterPro" id="IPR027417">
    <property type="entry name" value="P-loop_NTPase"/>
</dbReference>
<feature type="domain" description="Peptidase C14 caspase" evidence="3">
    <location>
        <begin position="798"/>
        <end position="1094"/>
    </location>
</feature>
<evidence type="ECO:0000313" key="6">
    <source>
        <dbReference type="Proteomes" id="UP000008784"/>
    </source>
</evidence>
<dbReference type="RefSeq" id="XP_011127171.1">
    <property type="nucleotide sequence ID" value="XM_011128869.1"/>
</dbReference>
<dbReference type="Gene3D" id="3.40.50.1460">
    <property type="match status" value="1"/>
</dbReference>
<dbReference type="InterPro" id="IPR011600">
    <property type="entry name" value="Pept_C14_caspase"/>
</dbReference>
<feature type="compositionally biased region" description="Polar residues" evidence="2">
    <location>
        <begin position="1335"/>
        <end position="1346"/>
    </location>
</feature>
<evidence type="ECO:0000259" key="4">
    <source>
        <dbReference type="Pfam" id="PF24883"/>
    </source>
</evidence>
<proteinExistence type="predicted"/>
<dbReference type="Pfam" id="PF24883">
    <property type="entry name" value="NPHP3_N"/>
    <property type="match status" value="1"/>
</dbReference>
<dbReference type="HOGENOM" id="CLU_248416_0_0_1"/>
<evidence type="ECO:0000259" key="3">
    <source>
        <dbReference type="Pfam" id="PF00656"/>
    </source>
</evidence>
<evidence type="ECO:0000256" key="1">
    <source>
        <dbReference type="ARBA" id="ARBA00022737"/>
    </source>
</evidence>
<dbReference type="GO" id="GO:0006508">
    <property type="term" value="P:proteolysis"/>
    <property type="evidence" value="ECO:0007669"/>
    <property type="project" value="InterPro"/>
</dbReference>
<dbReference type="InterPro" id="IPR056884">
    <property type="entry name" value="NPHP3-like_N"/>
</dbReference>
<dbReference type="InParanoid" id="G1XRS3"/>
<sequence length="1506" mass="169479">MASDEDDIPQISDLAGECEDLFEDLQSLLSGISDKASRVVQGCQQRFERWASYLGVFAAPQASLDSRLKSTPDIRDLVIQLLLTLKRNIQYGIKFESTRPKLGSILVDNDRTKTEVGEQFEVAQQAVLPMTQAALDGIHGAIDRLHRIGTTIRKSSTSNFLSKGRRLGQNHNDEDEFFKNIASLVISGLYPSISEKFIEQLARSILVRKQRLSYQRKHQRKLEKRYKPQKETVIILEPVPDIELSHVEIQQKLDESSGVETSVPPNDTGTISSKVDAYTATLPSVINSFNFRLHLNEAPRAALGPPSTTSIAHGNPYPSPPKTQPGDKYCHCEWCFVELEVLEDKAQWRRAWSDEISSKQFDMVTRRNSPSVPRGSTVCPLCAQDVLSLNTENSEMEPGDYGTSTPIVPNKAEKKVAFQVIEVKCSNDTELNTSDSEEEFEEDDQVNHKKVVAHVANHLKSLAFVSLRYFKDDDDDTVSVESQDAALEPSEDRSSSKRRCGDHHFDLDSSLSFEDIPLDERDLNDGLSEGIRSLASDSMIISTIEENIERTDFRPDGEDEPKILDWLTTYDYSKSQASFFKQTQETTGEWLLKSDQYRKWLDDDHQMLFCPGPPGSGKTILASIVINDLSSWLLHSDIGIGYIFFESRRSQDQNVNELLSSLLRQLASCRSTLPSDVRKLHEHYTIRGTRPSNDDIFTTLLSVSREFERKFFIIDALEECLEDNSCRKIFTSRLLQLYNTCNSSVFVTSRTLATITNAFGVGDVVKIRAYEADEGTHLDPSISKSGLPPPTENETPTKWAILIGVDHYISGITRPGMKFHNLKGCVEDVNQTEKYLRTALGVREAQIWRLTATTPSDIQQPAAAVSGNHKGPIEPVETRSQWPTYENIISRLQMITQMAEPNDIVYIHYSGHGARVTTMFEELKGARDFDEAIVPTDICSGERYIRHGEISYLLQKMVKKKLVVTVVLDCCYTVFGNRGNMRNTSLRSIPQIDNVRLDSDFSVLPREELATLWNKFAGGKGRFKFESYPLLEPRGYTVLAACQANEYAMEEQFDNKTQGLLTYFLIDTLRNSPRPQDLTYYRLWSLVAAKVRNHNSQQTVMLGGEADHLFLSSGCLSFSTATITDLQEAEGNTIAKLDVGGLQGLSKGIALNAWPILCSNTELSKPMALLRVSEVEEFVSNAEVEWHDDSKGRLEPGCLVKPHPVRVQRPVQFIRSEPGEINNQGEDAIQFIRSETGEDYHSTNLVPITNDSTEAFFRVHIRDGNYIILDGMDQPFDYMTPTISIYSTGSTTTLMQHLTHIAKYFNILDLENADTGTPWLSASVTSTPDEYPSMPQVTTDPPRNRASASNEIFDINSDCKLLLQVENTSSKKLYITLINLDLHWNVERVHFLARVGLKNYQILEPGETLSLPLHLAIPDDSVQPEIIDTLKVFATTGPTGFRWLELPRLDEGYRFRNYQINEPEPKNALGALLVDITEPKKPQASAFVPSGWSITRVAIRCSKKML</sequence>
<feature type="region of interest" description="Disordered" evidence="2">
    <location>
        <begin position="1324"/>
        <end position="1346"/>
    </location>
</feature>
<reference evidence="5 6" key="1">
    <citation type="journal article" date="2011" name="PLoS Pathog.">
        <title>Genomic and proteomic analyses of the fungus Arthrobotrys oligospora provide insights into nematode-trap formation.</title>
        <authorList>
            <person name="Yang J."/>
            <person name="Wang L."/>
            <person name="Ji X."/>
            <person name="Feng Y."/>
            <person name="Li X."/>
            <person name="Zou C."/>
            <person name="Xu J."/>
            <person name="Ren Y."/>
            <person name="Mi Q."/>
            <person name="Wu J."/>
            <person name="Liu S."/>
            <person name="Liu Y."/>
            <person name="Huang X."/>
            <person name="Wang H."/>
            <person name="Niu X."/>
            <person name="Li J."/>
            <person name="Liang L."/>
            <person name="Luo Y."/>
            <person name="Ji K."/>
            <person name="Zhou W."/>
            <person name="Yu Z."/>
            <person name="Li G."/>
            <person name="Liu Y."/>
            <person name="Li L."/>
            <person name="Qiao M."/>
            <person name="Feng L."/>
            <person name="Zhang K.-Q."/>
        </authorList>
    </citation>
    <scope>NUCLEOTIDE SEQUENCE [LARGE SCALE GENOMIC DNA]</scope>
    <source>
        <strain evidence="6">ATCC 24927 / CBS 115.81 / DSM 1491</strain>
    </source>
</reference>
<organism evidence="5 6">
    <name type="scientific">Arthrobotrys oligospora (strain ATCC 24927 / CBS 115.81 / DSM 1491)</name>
    <name type="common">Nematode-trapping fungus</name>
    <name type="synonym">Didymozoophaga oligospora</name>
    <dbReference type="NCBI Taxonomy" id="756982"/>
    <lineage>
        <taxon>Eukaryota</taxon>
        <taxon>Fungi</taxon>
        <taxon>Dikarya</taxon>
        <taxon>Ascomycota</taxon>
        <taxon>Pezizomycotina</taxon>
        <taxon>Orbiliomycetes</taxon>
        <taxon>Orbiliales</taxon>
        <taxon>Orbiliaceae</taxon>
        <taxon>Orbilia</taxon>
        <taxon>Orbilia oligospora</taxon>
    </lineage>
</organism>
<gene>
    <name evidence="5" type="ORF">AOL_s00210g67</name>
</gene>
<dbReference type="Gene3D" id="3.40.50.300">
    <property type="entry name" value="P-loop containing nucleotide triphosphate hydrolases"/>
    <property type="match status" value="1"/>
</dbReference>
<dbReference type="GeneID" id="22898447"/>
<dbReference type="EMBL" id="ADOT01000306">
    <property type="protein sequence ID" value="EGX44195.1"/>
    <property type="molecule type" value="Genomic_DNA"/>
</dbReference>
<dbReference type="SUPFAM" id="SSF52540">
    <property type="entry name" value="P-loop containing nucleoside triphosphate hydrolases"/>
    <property type="match status" value="1"/>
</dbReference>
<feature type="region of interest" description="Disordered" evidence="2">
    <location>
        <begin position="480"/>
        <end position="501"/>
    </location>
</feature>
<dbReference type="GO" id="GO:0004197">
    <property type="term" value="F:cysteine-type endopeptidase activity"/>
    <property type="evidence" value="ECO:0007669"/>
    <property type="project" value="InterPro"/>
</dbReference>
<dbReference type="PANTHER" id="PTHR10039">
    <property type="entry name" value="AMELOGENIN"/>
    <property type="match status" value="1"/>
</dbReference>
<name>G1XRS3_ARTOA</name>
<dbReference type="Proteomes" id="UP000008784">
    <property type="component" value="Unassembled WGS sequence"/>
</dbReference>
<dbReference type="PANTHER" id="PTHR10039:SF15">
    <property type="entry name" value="NACHT DOMAIN-CONTAINING PROTEIN"/>
    <property type="match status" value="1"/>
</dbReference>
<dbReference type="OrthoDB" id="20872at2759"/>
<accession>G1XRS3</accession>
<dbReference type="eggNOG" id="KOG1546">
    <property type="taxonomic scope" value="Eukaryota"/>
</dbReference>
<dbReference type="Pfam" id="PF00656">
    <property type="entry name" value="Peptidase_C14"/>
    <property type="match status" value="1"/>
</dbReference>
<comment type="caution">
    <text evidence="5">The sequence shown here is derived from an EMBL/GenBank/DDBJ whole genome shotgun (WGS) entry which is preliminary data.</text>
</comment>
<keyword evidence="6" id="KW-1185">Reference proteome</keyword>
<feature type="domain" description="Nephrocystin 3-like N-terminal" evidence="4">
    <location>
        <begin position="587"/>
        <end position="750"/>
    </location>
</feature>